<dbReference type="AlphaFoldDB" id="A0A8E2DRP5"/>
<feature type="repeat" description="ANK" evidence="6">
    <location>
        <begin position="212"/>
        <end position="244"/>
    </location>
</feature>
<evidence type="ECO:0000256" key="3">
    <source>
        <dbReference type="ARBA" id="ARBA00022771"/>
    </source>
</evidence>
<dbReference type="Pfam" id="PF13637">
    <property type="entry name" value="Ank_4"/>
    <property type="match status" value="1"/>
</dbReference>
<reference evidence="9 10" key="1">
    <citation type="submission" date="2016-07" db="EMBL/GenBank/DDBJ databases">
        <title>Draft genome of the white-rot fungus Obba rivulosa 3A-2.</title>
        <authorList>
            <consortium name="DOE Joint Genome Institute"/>
            <person name="Miettinen O."/>
            <person name="Riley R."/>
            <person name="Acob R."/>
            <person name="Barry K."/>
            <person name="Cullen D."/>
            <person name="De Vries R."/>
            <person name="Hainaut M."/>
            <person name="Hatakka A."/>
            <person name="Henrissat B."/>
            <person name="Hilden K."/>
            <person name="Kuo R."/>
            <person name="Labutti K."/>
            <person name="Lipzen A."/>
            <person name="Makela M.R."/>
            <person name="Sandor L."/>
            <person name="Spatafora J.W."/>
            <person name="Grigoriev I.V."/>
            <person name="Hibbett D.S."/>
        </authorList>
    </citation>
    <scope>NUCLEOTIDE SEQUENCE [LARGE SCALE GENOMIC DNA]</scope>
    <source>
        <strain evidence="9 10">3A-2</strain>
    </source>
</reference>
<dbReference type="Proteomes" id="UP000250043">
    <property type="component" value="Unassembled WGS sequence"/>
</dbReference>
<evidence type="ECO:0000313" key="9">
    <source>
        <dbReference type="EMBL" id="OCH94424.1"/>
    </source>
</evidence>
<dbReference type="SUPFAM" id="SSF48403">
    <property type="entry name" value="Ankyrin repeat"/>
    <property type="match status" value="1"/>
</dbReference>
<dbReference type="InterPro" id="IPR036770">
    <property type="entry name" value="Ankyrin_rpt-contain_sf"/>
</dbReference>
<evidence type="ECO:0000259" key="8">
    <source>
        <dbReference type="PROSITE" id="PS50865"/>
    </source>
</evidence>
<evidence type="ECO:0000256" key="7">
    <source>
        <dbReference type="PROSITE-ProRule" id="PRU00134"/>
    </source>
</evidence>
<protein>
    <submittedName>
        <fullName evidence="9">Ankyrin</fullName>
    </submittedName>
</protein>
<dbReference type="InterPro" id="IPR002893">
    <property type="entry name" value="Znf_MYND"/>
</dbReference>
<dbReference type="Gene3D" id="1.25.40.20">
    <property type="entry name" value="Ankyrin repeat-containing domain"/>
    <property type="match status" value="1"/>
</dbReference>
<keyword evidence="1" id="KW-0479">Metal-binding</keyword>
<keyword evidence="4" id="KW-0862">Zinc</keyword>
<dbReference type="Gene3D" id="6.10.140.2220">
    <property type="match status" value="1"/>
</dbReference>
<evidence type="ECO:0000256" key="1">
    <source>
        <dbReference type="ARBA" id="ARBA00022723"/>
    </source>
</evidence>
<accession>A0A8E2DRP5</accession>
<evidence type="ECO:0000256" key="6">
    <source>
        <dbReference type="PROSITE-ProRule" id="PRU00023"/>
    </source>
</evidence>
<evidence type="ECO:0000256" key="5">
    <source>
        <dbReference type="ARBA" id="ARBA00023043"/>
    </source>
</evidence>
<dbReference type="PROSITE" id="PS50297">
    <property type="entry name" value="ANK_REP_REGION"/>
    <property type="match status" value="1"/>
</dbReference>
<keyword evidence="2" id="KW-0677">Repeat</keyword>
<gene>
    <name evidence="9" type="ORF">OBBRIDRAFT_823528</name>
</gene>
<evidence type="ECO:0000256" key="2">
    <source>
        <dbReference type="ARBA" id="ARBA00022737"/>
    </source>
</evidence>
<dbReference type="PROSITE" id="PS50865">
    <property type="entry name" value="ZF_MYND_2"/>
    <property type="match status" value="1"/>
</dbReference>
<dbReference type="OrthoDB" id="194358at2759"/>
<dbReference type="SMART" id="SM00248">
    <property type="entry name" value="ANK"/>
    <property type="match status" value="2"/>
</dbReference>
<dbReference type="SUPFAM" id="SSF144232">
    <property type="entry name" value="HIT/MYND zinc finger-like"/>
    <property type="match status" value="1"/>
</dbReference>
<keyword evidence="5 6" id="KW-0040">ANK repeat</keyword>
<keyword evidence="10" id="KW-1185">Reference proteome</keyword>
<sequence>MGLLVVGTAPAPSNIFPLCVQRCTMPSKKQSPSHPYLSPQVLEKLSNYLGPRYLFSRIHSPDIEVYRSNLIQHNTSLEAEVILMPPSSVTGELREHYAAVHRFGRGHQKTNLHFAAHYGDIPFAHECINLGIKIDCKDKYGETPLLTACKMFEFHMSGPDLNLLPPRLLQDIGLDVPAGYDHGKTKSYVIREFVGVAELLIMQHADVNVVVEGQSPLLLACRVQHLPLVKLLLDYGADPRAHGSAHLSSFFRNSAARSRFVDLVNAHSRPASRPPRPCPCWSGQLLQDCHAAGEQLYPAYFLCRCGSSKTYGACCRKRIVISQVWDAEKDLIMTKVTTCGTAIHVQDPLLAPTLLALILHAQTYHRKEPVYSPAIEAAFKHHKAMIGQTLIEQSRADPAFVYSMQALPFVPLGFHRRFSRILCRSLAEDWNNAVDAYIAQGSDAGRHSQEISMHAKIGDNGGALYTRCEADGCTVCTNDNSLQWCSRCKTVLYCSARCQKAHWAEHRKVCKQRVATVSQKYIQLLPSQSAVKEELSRVTHESLRRIRDMGDIKQAFAGSCMDLGGVFLTMDFETGKELSQNPRM</sequence>
<keyword evidence="3 7" id="KW-0863">Zinc-finger</keyword>
<name>A0A8E2DRP5_9APHY</name>
<feature type="domain" description="MYND-type" evidence="8">
    <location>
        <begin position="473"/>
        <end position="510"/>
    </location>
</feature>
<dbReference type="PROSITE" id="PS50088">
    <property type="entry name" value="ANK_REPEAT"/>
    <property type="match status" value="1"/>
</dbReference>
<dbReference type="EMBL" id="KV722344">
    <property type="protein sequence ID" value="OCH94424.1"/>
    <property type="molecule type" value="Genomic_DNA"/>
</dbReference>
<dbReference type="GO" id="GO:0008270">
    <property type="term" value="F:zinc ion binding"/>
    <property type="evidence" value="ECO:0007669"/>
    <property type="project" value="UniProtKB-KW"/>
</dbReference>
<proteinExistence type="predicted"/>
<dbReference type="PANTHER" id="PTHR24189">
    <property type="entry name" value="MYOTROPHIN"/>
    <property type="match status" value="1"/>
</dbReference>
<evidence type="ECO:0000313" key="10">
    <source>
        <dbReference type="Proteomes" id="UP000250043"/>
    </source>
</evidence>
<organism evidence="9 10">
    <name type="scientific">Obba rivulosa</name>
    <dbReference type="NCBI Taxonomy" id="1052685"/>
    <lineage>
        <taxon>Eukaryota</taxon>
        <taxon>Fungi</taxon>
        <taxon>Dikarya</taxon>
        <taxon>Basidiomycota</taxon>
        <taxon>Agaricomycotina</taxon>
        <taxon>Agaricomycetes</taxon>
        <taxon>Polyporales</taxon>
        <taxon>Gelatoporiaceae</taxon>
        <taxon>Obba</taxon>
    </lineage>
</organism>
<dbReference type="InterPro" id="IPR002110">
    <property type="entry name" value="Ankyrin_rpt"/>
</dbReference>
<dbReference type="InterPro" id="IPR050745">
    <property type="entry name" value="Multifunctional_regulatory"/>
</dbReference>
<dbReference type="Pfam" id="PF01753">
    <property type="entry name" value="zf-MYND"/>
    <property type="match status" value="1"/>
</dbReference>
<dbReference type="PANTHER" id="PTHR24189:SF50">
    <property type="entry name" value="ANKYRIN REPEAT AND SOCS BOX PROTEIN 2"/>
    <property type="match status" value="1"/>
</dbReference>
<evidence type="ECO:0000256" key="4">
    <source>
        <dbReference type="ARBA" id="ARBA00022833"/>
    </source>
</evidence>
<dbReference type="Pfam" id="PF13606">
    <property type="entry name" value="Ank_3"/>
    <property type="match status" value="1"/>
</dbReference>